<gene>
    <name evidence="9" type="ORF">K8V05_06470</name>
</gene>
<dbReference type="InterPro" id="IPR008969">
    <property type="entry name" value="CarboxyPept-like_regulatory"/>
</dbReference>
<keyword evidence="3 7" id="KW-1134">Transmembrane beta strand</keyword>
<dbReference type="Gene3D" id="2.40.170.20">
    <property type="entry name" value="TonB-dependent receptor, beta-barrel domain"/>
    <property type="match status" value="1"/>
</dbReference>
<evidence type="ECO:0000313" key="9">
    <source>
        <dbReference type="EMBL" id="HJF70381.1"/>
    </source>
</evidence>
<dbReference type="InterPro" id="IPR012910">
    <property type="entry name" value="Plug_dom"/>
</dbReference>
<dbReference type="NCBIfam" id="TIGR04056">
    <property type="entry name" value="OMP_RagA_SusC"/>
    <property type="match status" value="1"/>
</dbReference>
<dbReference type="InterPro" id="IPR039426">
    <property type="entry name" value="TonB-dep_rcpt-like"/>
</dbReference>
<dbReference type="Pfam" id="PF13715">
    <property type="entry name" value="CarbopepD_reg_2"/>
    <property type="match status" value="1"/>
</dbReference>
<dbReference type="AlphaFoldDB" id="A0A921H4G9"/>
<keyword evidence="5 7" id="KW-0472">Membrane</keyword>
<keyword evidence="2 7" id="KW-0813">Transport</keyword>
<dbReference type="SUPFAM" id="SSF56935">
    <property type="entry name" value="Porins"/>
    <property type="match status" value="1"/>
</dbReference>
<comment type="caution">
    <text evidence="9">The sequence shown here is derived from an EMBL/GenBank/DDBJ whole genome shotgun (WGS) entry which is preliminary data.</text>
</comment>
<dbReference type="Gene3D" id="2.60.40.1120">
    <property type="entry name" value="Carboxypeptidase-like, regulatory domain"/>
    <property type="match status" value="1"/>
</dbReference>
<dbReference type="PROSITE" id="PS52016">
    <property type="entry name" value="TONB_DEPENDENT_REC_3"/>
    <property type="match status" value="1"/>
</dbReference>
<dbReference type="SMART" id="SM00965">
    <property type="entry name" value="STN"/>
    <property type="match status" value="1"/>
</dbReference>
<dbReference type="InterPro" id="IPR023996">
    <property type="entry name" value="TonB-dep_OMP_SusC/RagA"/>
</dbReference>
<dbReference type="InterPro" id="IPR011662">
    <property type="entry name" value="Secretin/TonB_short_N"/>
</dbReference>
<dbReference type="InterPro" id="IPR037066">
    <property type="entry name" value="Plug_dom_sf"/>
</dbReference>
<dbReference type="SUPFAM" id="SSF49464">
    <property type="entry name" value="Carboxypeptidase regulatory domain-like"/>
    <property type="match status" value="1"/>
</dbReference>
<reference evidence="9" key="1">
    <citation type="journal article" date="2021" name="PeerJ">
        <title>Extensive microbial diversity within the chicken gut microbiome revealed by metagenomics and culture.</title>
        <authorList>
            <person name="Gilroy R."/>
            <person name="Ravi A."/>
            <person name="Getino M."/>
            <person name="Pursley I."/>
            <person name="Horton D.L."/>
            <person name="Alikhan N.F."/>
            <person name="Baker D."/>
            <person name="Gharbi K."/>
            <person name="Hall N."/>
            <person name="Watson M."/>
            <person name="Adriaenssens E.M."/>
            <person name="Foster-Nyarko E."/>
            <person name="Jarju S."/>
            <person name="Secka A."/>
            <person name="Antonio M."/>
            <person name="Oren A."/>
            <person name="Chaudhuri R.R."/>
            <person name="La Ragione R."/>
            <person name="Hildebrand F."/>
            <person name="Pallen M.J."/>
        </authorList>
    </citation>
    <scope>NUCLEOTIDE SEQUENCE</scope>
    <source>
        <strain evidence="9">6966</strain>
    </source>
</reference>
<comment type="similarity">
    <text evidence="7">Belongs to the TonB-dependent receptor family.</text>
</comment>
<dbReference type="Pfam" id="PF07660">
    <property type="entry name" value="STN"/>
    <property type="match status" value="1"/>
</dbReference>
<dbReference type="GO" id="GO:0009279">
    <property type="term" value="C:cell outer membrane"/>
    <property type="evidence" value="ECO:0007669"/>
    <property type="project" value="UniProtKB-SubCell"/>
</dbReference>
<dbReference type="Gene3D" id="2.170.130.10">
    <property type="entry name" value="TonB-dependent receptor, plug domain"/>
    <property type="match status" value="1"/>
</dbReference>
<evidence type="ECO:0000256" key="7">
    <source>
        <dbReference type="PROSITE-ProRule" id="PRU01360"/>
    </source>
</evidence>
<keyword evidence="4 7" id="KW-0812">Transmembrane</keyword>
<name>A0A921H4G9_9BACT</name>
<protein>
    <submittedName>
        <fullName evidence="9">SusC/RagA family TonB-linked outer membrane protein</fullName>
    </submittedName>
</protein>
<dbReference type="EMBL" id="DYVS01000107">
    <property type="protein sequence ID" value="HJF70381.1"/>
    <property type="molecule type" value="Genomic_DNA"/>
</dbReference>
<evidence type="ECO:0000256" key="2">
    <source>
        <dbReference type="ARBA" id="ARBA00022448"/>
    </source>
</evidence>
<dbReference type="InterPro" id="IPR036942">
    <property type="entry name" value="Beta-barrel_TonB_sf"/>
</dbReference>
<accession>A0A921H4G9</accession>
<dbReference type="Proteomes" id="UP000742098">
    <property type="component" value="Unassembled WGS sequence"/>
</dbReference>
<evidence type="ECO:0000256" key="1">
    <source>
        <dbReference type="ARBA" id="ARBA00004571"/>
    </source>
</evidence>
<keyword evidence="6 7" id="KW-0998">Cell outer membrane</keyword>
<reference evidence="9" key="2">
    <citation type="submission" date="2021-09" db="EMBL/GenBank/DDBJ databases">
        <authorList>
            <person name="Gilroy R."/>
        </authorList>
    </citation>
    <scope>NUCLEOTIDE SEQUENCE</scope>
    <source>
        <strain evidence="9">6966</strain>
    </source>
</reference>
<proteinExistence type="inferred from homology"/>
<evidence type="ECO:0000256" key="6">
    <source>
        <dbReference type="ARBA" id="ARBA00023237"/>
    </source>
</evidence>
<dbReference type="NCBIfam" id="TIGR04057">
    <property type="entry name" value="SusC_RagA_signa"/>
    <property type="match status" value="1"/>
</dbReference>
<evidence type="ECO:0000259" key="8">
    <source>
        <dbReference type="SMART" id="SM00965"/>
    </source>
</evidence>
<evidence type="ECO:0000313" key="10">
    <source>
        <dbReference type="Proteomes" id="UP000742098"/>
    </source>
</evidence>
<evidence type="ECO:0000256" key="5">
    <source>
        <dbReference type="ARBA" id="ARBA00023136"/>
    </source>
</evidence>
<evidence type="ECO:0000256" key="4">
    <source>
        <dbReference type="ARBA" id="ARBA00022692"/>
    </source>
</evidence>
<evidence type="ECO:0000256" key="3">
    <source>
        <dbReference type="ARBA" id="ARBA00022452"/>
    </source>
</evidence>
<sequence length="1191" mass="134216">MKKMDKNSHSSGGLWQKQVKTMKLCFILTFISIMHLSAATYSQDNRLDVKVKNASLESVMNNIRTQSEYSFFFDDIAVKKISNITLDLKGASIEEVLTTCLKNTGFSFRVLDKTIILFREQVKDDKKQSFIIQGKVVDENNQPMPGVTVLLDSTKVGTATDTAGHFVLPLPQAKGTLVFSFIGYKPQKVNYTNGKLVMVKMQPDVSGLEEVKVVAYGTQKARKVISSISSLKADEMKELPTHSLESLLQGHMAGVEVNNLSGAPGGGGSIVAIRWYNSFFTKGNVGAGDEGEDREYGTPLYVVDGVPMQAFTSPITGSNTLSDLDPSMIESIEVLKDAASAAIYGSRAGNGVILITTKKGRAGKARFTANVSYSASWLPETPTCSGGQLVRQYNMRALRNAIQPYEDANGKWVMPNSYEDVYNYTKDGYYPSYNYFFGNREKGENAYILQDSLNEFYNNSTDWWRYTYRTANVYNANLQASGGSETMSYMIGAGYYKEEGIALGSDFERINVLTNLSSTPTKRLKINNQISLSYSDRSRGGKGAAGNKIEGITVSPMKVSSLLPGNEYVQKYLLEELNASIEKNQSYSLRYNLSLDYEIIRNLRLQVSGSIDYNQQNQNNFSPSTSDAYFHRSFTKGTITKSISLLNENLLTYNFKIKQDHHVDLLFGLSFQKEQSFLNEGDATDGPNDYVHYAAGLWGNGSGLINMNTDSDKDTNPVWQSAFNYKSSLEEQRMNSYFGRLRYDYKEKYLLEATLRRDGSSVFGEDCRWATFPSVAVGWIFTEESFVKPLYWLSFGKIRVSWGQSGQKFSQAYLAHGLMSGSGISFLGNQGMEPSPQGGVLNRTLSWEKTDQYDIGLDLNFLDYRFKLTCDYYYRYTKGQLQQMDMPGNWNYLRFQWQNALAVSNEGLEVELTADIFRETAVKWRMKFNTSRNWNRFEKSNNGRDFLENVIGKSLYNIKAYKTAGYYNSIEEVPYYVQPHGLPMPLRTQFDNAVFFGGTRKLVDLNNDGIINPGDQYYAASPLPVAHGGFINELKWKQFDLNIFFTYSLGRHILKIYDDNAVQPNINGGPITFDIRKINAWTGPDSQNPDYPRAILYKNLGEQYSGLYDCDIEKVNMVRLKQLTLGYNLHERIAKKLGLSGARLFITGENLLLWTNYSGLDPEIVNLTSGRDYLSGYPLPRKFTVGLTVNF</sequence>
<feature type="domain" description="Secretin/TonB short N-terminal" evidence="8">
    <location>
        <begin position="69"/>
        <end position="120"/>
    </location>
</feature>
<organism evidence="9 10">
    <name type="scientific">Butyricimonas virosa</name>
    <dbReference type="NCBI Taxonomy" id="544645"/>
    <lineage>
        <taxon>Bacteria</taxon>
        <taxon>Pseudomonadati</taxon>
        <taxon>Bacteroidota</taxon>
        <taxon>Bacteroidia</taxon>
        <taxon>Bacteroidales</taxon>
        <taxon>Odoribacteraceae</taxon>
        <taxon>Butyricimonas</taxon>
    </lineage>
</organism>
<dbReference type="InterPro" id="IPR023997">
    <property type="entry name" value="TonB-dep_OMP_SusC/RagA_CS"/>
</dbReference>
<dbReference type="Pfam" id="PF07715">
    <property type="entry name" value="Plug"/>
    <property type="match status" value="1"/>
</dbReference>
<comment type="subcellular location">
    <subcellularLocation>
        <location evidence="1 7">Cell outer membrane</location>
        <topology evidence="1 7">Multi-pass membrane protein</topology>
    </subcellularLocation>
</comment>